<comment type="caution">
    <text evidence="2">The sequence shown here is derived from an EMBL/GenBank/DDBJ whole genome shotgun (WGS) entry which is preliminary data.</text>
</comment>
<feature type="coiled-coil region" evidence="1">
    <location>
        <begin position="39"/>
        <end position="66"/>
    </location>
</feature>
<evidence type="ECO:0000313" key="2">
    <source>
        <dbReference type="EMBL" id="KGK98100.1"/>
    </source>
</evidence>
<keyword evidence="1" id="KW-0175">Coiled coil</keyword>
<proteinExistence type="predicted"/>
<sequence>MSCIFCGKACTEAGVEGEYGKEVAEGRIVGHTHICLDCLAELKEILDIEEIEKKLAETEYEIFEETKH</sequence>
<evidence type="ECO:0000256" key="1">
    <source>
        <dbReference type="SAM" id="Coils"/>
    </source>
</evidence>
<dbReference type="RefSeq" id="WP_048195355.1">
    <property type="nucleotide sequence ID" value="NZ_CAAGSM010000001.1"/>
</dbReference>
<protein>
    <submittedName>
        <fullName evidence="2">Uncharacterized protein</fullName>
    </submittedName>
</protein>
<dbReference type="AlphaFoldDB" id="A0A099SYX7"/>
<gene>
    <name evidence="2" type="ORF">LI82_10210</name>
</gene>
<evidence type="ECO:0000313" key="3">
    <source>
        <dbReference type="Proteomes" id="UP000029859"/>
    </source>
</evidence>
<dbReference type="Proteomes" id="UP000029859">
    <property type="component" value="Unassembled WGS sequence"/>
</dbReference>
<keyword evidence="3" id="KW-1185">Reference proteome</keyword>
<name>A0A099SYX7_METMT</name>
<reference evidence="2 3" key="1">
    <citation type="submission" date="2014-09" db="EMBL/GenBank/DDBJ databases">
        <title>Draft genome sequence of an obligately methylotrophic methanogen, Methanococcoides methylutens, isolated from marine sediment.</title>
        <authorList>
            <person name="Guan Y."/>
            <person name="Ngugi D.K."/>
            <person name="Blom J."/>
            <person name="Ali S."/>
            <person name="Ferry J.G."/>
            <person name="Stingl U."/>
        </authorList>
    </citation>
    <scope>NUCLEOTIDE SEQUENCE [LARGE SCALE GENOMIC DNA]</scope>
    <source>
        <strain evidence="2 3">DSM 2657</strain>
    </source>
</reference>
<dbReference type="EMBL" id="JRHO01000014">
    <property type="protein sequence ID" value="KGK98100.1"/>
    <property type="molecule type" value="Genomic_DNA"/>
</dbReference>
<organism evidence="2 3">
    <name type="scientific">Methanococcoides methylutens</name>
    <dbReference type="NCBI Taxonomy" id="2226"/>
    <lineage>
        <taxon>Archaea</taxon>
        <taxon>Methanobacteriati</taxon>
        <taxon>Methanobacteriota</taxon>
        <taxon>Stenosarchaea group</taxon>
        <taxon>Methanomicrobia</taxon>
        <taxon>Methanosarcinales</taxon>
        <taxon>Methanosarcinaceae</taxon>
        <taxon>Methanococcoides</taxon>
    </lineage>
</organism>
<accession>A0A099SYX7</accession>
<dbReference type="OrthoDB" id="142388at2157"/>